<gene>
    <name evidence="2" type="ORF">BXY41_11234</name>
</gene>
<dbReference type="RefSeq" id="WP_104438579.1">
    <property type="nucleotide sequence ID" value="NZ_PTJA01000012.1"/>
</dbReference>
<reference evidence="2 3" key="1">
    <citation type="submission" date="2018-02" db="EMBL/GenBank/DDBJ databases">
        <title>Genomic Encyclopedia of Archaeal and Bacterial Type Strains, Phase II (KMG-II): from individual species to whole genera.</title>
        <authorList>
            <person name="Goeker M."/>
        </authorList>
    </citation>
    <scope>NUCLEOTIDE SEQUENCE [LARGE SCALE GENOMIC DNA]</scope>
    <source>
        <strain evidence="2 3">DSM 3808</strain>
    </source>
</reference>
<evidence type="ECO:0000313" key="2">
    <source>
        <dbReference type="EMBL" id="PPK78875.1"/>
    </source>
</evidence>
<dbReference type="InterPro" id="IPR003607">
    <property type="entry name" value="HD/PDEase_dom"/>
</dbReference>
<dbReference type="Proteomes" id="UP000237749">
    <property type="component" value="Unassembled WGS sequence"/>
</dbReference>
<dbReference type="InterPro" id="IPR006675">
    <property type="entry name" value="HDIG_dom"/>
</dbReference>
<dbReference type="PROSITE" id="PS51831">
    <property type="entry name" value="HD"/>
    <property type="match status" value="1"/>
</dbReference>
<dbReference type="SUPFAM" id="SSF109604">
    <property type="entry name" value="HD-domain/PDEase-like"/>
    <property type="match status" value="1"/>
</dbReference>
<accession>A0A2S6HNC4</accession>
<keyword evidence="3" id="KW-1185">Reference proteome</keyword>
<organism evidence="2 3">
    <name type="scientific">Lacrimispora xylanisolvens</name>
    <dbReference type="NCBI Taxonomy" id="384636"/>
    <lineage>
        <taxon>Bacteria</taxon>
        <taxon>Bacillati</taxon>
        <taxon>Bacillota</taxon>
        <taxon>Clostridia</taxon>
        <taxon>Lachnospirales</taxon>
        <taxon>Lachnospiraceae</taxon>
        <taxon>Lacrimispora</taxon>
    </lineage>
</organism>
<dbReference type="CDD" id="cd00077">
    <property type="entry name" value="HDc"/>
    <property type="match status" value="1"/>
</dbReference>
<proteinExistence type="predicted"/>
<dbReference type="EMBL" id="PTJA01000012">
    <property type="protein sequence ID" value="PPK78875.1"/>
    <property type="molecule type" value="Genomic_DNA"/>
</dbReference>
<feature type="domain" description="HD" evidence="1">
    <location>
        <begin position="33"/>
        <end position="136"/>
    </location>
</feature>
<comment type="caution">
    <text evidence="2">The sequence shown here is derived from an EMBL/GenBank/DDBJ whole genome shotgun (WGS) entry which is preliminary data.</text>
</comment>
<dbReference type="NCBIfam" id="TIGR00277">
    <property type="entry name" value="HDIG"/>
    <property type="match status" value="1"/>
</dbReference>
<name>A0A2S6HNC4_9FIRM</name>
<dbReference type="Pfam" id="PF01966">
    <property type="entry name" value="HD"/>
    <property type="match status" value="1"/>
</dbReference>
<dbReference type="GO" id="GO:0016740">
    <property type="term" value="F:transferase activity"/>
    <property type="evidence" value="ECO:0007669"/>
    <property type="project" value="UniProtKB-KW"/>
</dbReference>
<dbReference type="SMART" id="SM00471">
    <property type="entry name" value="HDc"/>
    <property type="match status" value="1"/>
</dbReference>
<dbReference type="Gene3D" id="1.10.3210.10">
    <property type="entry name" value="Hypothetical protein af1432"/>
    <property type="match status" value="1"/>
</dbReference>
<sequence length="159" mass="18824">MERISYILNNKVFKEYLKRNEIAEKERVFCKHNLNHSIDVARIAYIINLENKWGYDKELIYAAALMHDITKWRQYEEGVPHHISAAEIADSILASCKFNDEEIEMCKNAIIKHRKLEDENNSFASLLYKADKLSRLCFLCEAKDTCNWSQEKMNKKLIY</sequence>
<dbReference type="AlphaFoldDB" id="A0A2S6HNC4"/>
<evidence type="ECO:0000259" key="1">
    <source>
        <dbReference type="PROSITE" id="PS51831"/>
    </source>
</evidence>
<keyword evidence="2" id="KW-0808">Transferase</keyword>
<dbReference type="OrthoDB" id="9797344at2"/>
<protein>
    <submittedName>
        <fullName evidence="2">Putative nucleotidyltransferase with HDIG domain</fullName>
    </submittedName>
</protein>
<evidence type="ECO:0000313" key="3">
    <source>
        <dbReference type="Proteomes" id="UP000237749"/>
    </source>
</evidence>
<dbReference type="InterPro" id="IPR006674">
    <property type="entry name" value="HD_domain"/>
</dbReference>